<evidence type="ECO:0000256" key="2">
    <source>
        <dbReference type="ARBA" id="ARBA00022630"/>
    </source>
</evidence>
<dbReference type="AlphaFoldDB" id="A0A6J7QQD7"/>
<comment type="cofactor">
    <cofactor evidence="1">
        <name>FMN</name>
        <dbReference type="ChEBI" id="CHEBI:58210"/>
    </cofactor>
</comment>
<dbReference type="SUPFAM" id="SSF51395">
    <property type="entry name" value="FMN-linked oxidoreductases"/>
    <property type="match status" value="1"/>
</dbReference>
<evidence type="ECO:0000313" key="7">
    <source>
        <dbReference type="EMBL" id="CAB4700102.1"/>
    </source>
</evidence>
<dbReference type="InterPro" id="IPR037396">
    <property type="entry name" value="FMN_HAD"/>
</dbReference>
<dbReference type="Gene3D" id="3.20.20.70">
    <property type="entry name" value="Aldolase class I"/>
    <property type="match status" value="1"/>
</dbReference>
<organism evidence="9">
    <name type="scientific">freshwater metagenome</name>
    <dbReference type="NCBI Taxonomy" id="449393"/>
    <lineage>
        <taxon>unclassified sequences</taxon>
        <taxon>metagenomes</taxon>
        <taxon>ecological metagenomes</taxon>
    </lineage>
</organism>
<protein>
    <submittedName>
        <fullName evidence="9">Unannotated protein</fullName>
    </submittedName>
</protein>
<reference evidence="9" key="1">
    <citation type="submission" date="2020-05" db="EMBL/GenBank/DDBJ databases">
        <authorList>
            <person name="Chiriac C."/>
            <person name="Salcher M."/>
            <person name="Ghai R."/>
            <person name="Kavagutti S V."/>
        </authorList>
    </citation>
    <scope>NUCLEOTIDE SEQUENCE</scope>
</reference>
<evidence type="ECO:0000313" key="9">
    <source>
        <dbReference type="EMBL" id="CAB5018809.1"/>
    </source>
</evidence>
<feature type="domain" description="FMN hydroxy acid dehydrogenase" evidence="6">
    <location>
        <begin position="28"/>
        <end position="405"/>
    </location>
</feature>
<dbReference type="InterPro" id="IPR012133">
    <property type="entry name" value="Alpha-hydoxy_acid_DH_FMN"/>
</dbReference>
<dbReference type="FunFam" id="3.20.20.70:FF:000029">
    <property type="entry name" value="L-lactate dehydrogenase"/>
    <property type="match status" value="1"/>
</dbReference>
<dbReference type="EMBL" id="CAEZZA010000112">
    <property type="protein sequence ID" value="CAB4750606.1"/>
    <property type="molecule type" value="Genomic_DNA"/>
</dbReference>
<dbReference type="EMBL" id="CAEZXZ010000051">
    <property type="protein sequence ID" value="CAB4700102.1"/>
    <property type="molecule type" value="Genomic_DNA"/>
</dbReference>
<name>A0A6J7QQD7_9ZZZZ</name>
<dbReference type="PIRSF" id="PIRSF000138">
    <property type="entry name" value="Al-hdrx_acd_dh"/>
    <property type="match status" value="1"/>
</dbReference>
<proteinExistence type="inferred from homology"/>
<dbReference type="GO" id="GO:0016614">
    <property type="term" value="F:oxidoreductase activity, acting on CH-OH group of donors"/>
    <property type="evidence" value="ECO:0007669"/>
    <property type="project" value="UniProtKB-ARBA"/>
</dbReference>
<dbReference type="PROSITE" id="PS00557">
    <property type="entry name" value="FMN_HYDROXY_ACID_DH_1"/>
    <property type="match status" value="1"/>
</dbReference>
<evidence type="ECO:0000256" key="4">
    <source>
        <dbReference type="ARBA" id="ARBA00023002"/>
    </source>
</evidence>
<evidence type="ECO:0000256" key="1">
    <source>
        <dbReference type="ARBA" id="ARBA00001917"/>
    </source>
</evidence>
<dbReference type="InterPro" id="IPR008259">
    <property type="entry name" value="FMN_hydac_DH_AS"/>
</dbReference>
<dbReference type="GO" id="GO:0010181">
    <property type="term" value="F:FMN binding"/>
    <property type="evidence" value="ECO:0007669"/>
    <property type="project" value="InterPro"/>
</dbReference>
<dbReference type="CDD" id="cd02809">
    <property type="entry name" value="alpha_hydroxyacid_oxid_FMN"/>
    <property type="match status" value="1"/>
</dbReference>
<comment type="similarity">
    <text evidence="5">Belongs to the FMN-dependent alpha-hydroxy acid dehydrogenase family.</text>
</comment>
<keyword evidence="4" id="KW-0560">Oxidoreductase</keyword>
<dbReference type="InterPro" id="IPR013785">
    <property type="entry name" value="Aldolase_TIM"/>
</dbReference>
<evidence type="ECO:0000313" key="8">
    <source>
        <dbReference type="EMBL" id="CAB4750606.1"/>
    </source>
</evidence>
<dbReference type="EMBL" id="CAFBPJ010000079">
    <property type="protein sequence ID" value="CAB5018809.1"/>
    <property type="molecule type" value="Genomic_DNA"/>
</dbReference>
<dbReference type="Pfam" id="PF01070">
    <property type="entry name" value="FMN_dh"/>
    <property type="match status" value="1"/>
</dbReference>
<dbReference type="InterPro" id="IPR000262">
    <property type="entry name" value="FMN-dep_DH"/>
</dbReference>
<sequence>MTTRRLPRWHEVKPLLGTENPFTNRRAHALARAANIWDLRSLAKRHTPAAVFDYTDGAAGDELALTRAREVFGRLEFEPRVLRDVSHLDTSTEILGAVSAFPMVLAPTGFTRMMHYEGEPAVAAVAASSGIPYSLSTLGTTSIEDLARAVPTARRWFQLYLMRDRSPSLELLERAASSGYDTLILTVDAPVGGLRHRDVRNGLTIPPKLSISTLANMSRYPAWWFNVLTTEPLEFATFRNTEGTVADLMNRVFDPSLTPADVKWAREVWAGKIVVKGVQSVQDAQILADQGVDAIVLSNHGGRQLDKAPVPLEQLPLVKAAVGGKMSVFIDGGVMSGSDVVASVALGADAVLIGRAYLYGLMAGGQAGVQRAVDILQQEIRTTMALLGARSISELNPESVRIRSSN</sequence>
<accession>A0A6J7QQD7</accession>
<evidence type="ECO:0000259" key="6">
    <source>
        <dbReference type="PROSITE" id="PS51349"/>
    </source>
</evidence>
<dbReference type="PANTHER" id="PTHR10578:SF107">
    <property type="entry name" value="2-HYDROXYACID OXIDASE 1"/>
    <property type="match status" value="1"/>
</dbReference>
<gene>
    <name evidence="7" type="ORF">UFOPK2625_00472</name>
    <name evidence="8" type="ORF">UFOPK2809_00882</name>
    <name evidence="9" type="ORF">UFOPK4092_00809</name>
</gene>
<dbReference type="PROSITE" id="PS51349">
    <property type="entry name" value="FMN_HYDROXY_ACID_DH_2"/>
    <property type="match status" value="1"/>
</dbReference>
<keyword evidence="2" id="KW-0285">Flavoprotein</keyword>
<evidence type="ECO:0000256" key="5">
    <source>
        <dbReference type="ARBA" id="ARBA00024042"/>
    </source>
</evidence>
<dbReference type="PANTHER" id="PTHR10578">
    <property type="entry name" value="S -2-HYDROXY-ACID OXIDASE-RELATED"/>
    <property type="match status" value="1"/>
</dbReference>
<keyword evidence="3" id="KW-0288">FMN</keyword>
<evidence type="ECO:0000256" key="3">
    <source>
        <dbReference type="ARBA" id="ARBA00022643"/>
    </source>
</evidence>